<reference evidence="1 2" key="1">
    <citation type="submission" date="2016-09" db="EMBL/GenBank/DDBJ databases">
        <authorList>
            <person name="Capua I."/>
            <person name="De Benedictis P."/>
            <person name="Joannis T."/>
            <person name="Lombin L.H."/>
            <person name="Cattoli G."/>
        </authorList>
    </citation>
    <scope>NUCLEOTIDE SEQUENCE [LARGE SCALE GENOMIC DNA]</scope>
    <source>
        <strain evidence="1 2">IMI 309357</strain>
    </source>
</reference>
<evidence type="ECO:0000313" key="1">
    <source>
        <dbReference type="EMBL" id="OHF03827.1"/>
    </source>
</evidence>
<dbReference type="OrthoDB" id="5220127at2759"/>
<comment type="caution">
    <text evidence="1">The sequence shown here is derived from an EMBL/GenBank/DDBJ whole genome shotgun (WGS) entry which is preliminary data.</text>
</comment>
<protein>
    <submittedName>
        <fullName evidence="1">Uncharacterized protein</fullName>
    </submittedName>
</protein>
<dbReference type="RefSeq" id="XP_022480963.1">
    <property type="nucleotide sequence ID" value="XM_022612346.1"/>
</dbReference>
<dbReference type="EMBL" id="MJBS01000004">
    <property type="protein sequence ID" value="OHF03827.1"/>
    <property type="molecule type" value="Genomic_DNA"/>
</dbReference>
<sequence>MCTWSYLHYHHVQPCSRPIYNVFHWEFCVDAGRDLDGNFQTPCDRAFSNVVQNIDFDNPCATGGCLISPDCSAGNCRLQELNGYWICCQCSRGGNELRWCRHKMKKSPDTFCYHQVCENCTPDTDALQLR</sequence>
<dbReference type="AlphaFoldDB" id="A0A1G4BRC8"/>
<name>A0A1G4BRC8_9PEZI</name>
<evidence type="ECO:0000313" key="2">
    <source>
        <dbReference type="Proteomes" id="UP000176998"/>
    </source>
</evidence>
<dbReference type="Proteomes" id="UP000176998">
    <property type="component" value="Unassembled WGS sequence"/>
</dbReference>
<organism evidence="1 2">
    <name type="scientific">Colletotrichum orchidophilum</name>
    <dbReference type="NCBI Taxonomy" id="1209926"/>
    <lineage>
        <taxon>Eukaryota</taxon>
        <taxon>Fungi</taxon>
        <taxon>Dikarya</taxon>
        <taxon>Ascomycota</taxon>
        <taxon>Pezizomycotina</taxon>
        <taxon>Sordariomycetes</taxon>
        <taxon>Hypocreomycetidae</taxon>
        <taxon>Glomerellales</taxon>
        <taxon>Glomerellaceae</taxon>
        <taxon>Colletotrichum</taxon>
    </lineage>
</organism>
<proteinExistence type="predicted"/>
<keyword evidence="2" id="KW-1185">Reference proteome</keyword>
<gene>
    <name evidence="1" type="ORF">CORC01_00689</name>
</gene>
<accession>A0A1G4BRC8</accession>
<dbReference type="GeneID" id="34553856"/>